<comment type="caution">
    <text evidence="1">The sequence shown here is derived from an EMBL/GenBank/DDBJ whole genome shotgun (WGS) entry which is preliminary data.</text>
</comment>
<name>W4Q7P3_9BACI</name>
<accession>W4Q7P3</accession>
<dbReference type="Proteomes" id="UP000018890">
    <property type="component" value="Unassembled WGS sequence"/>
</dbReference>
<organism evidence="1 2">
    <name type="scientific">Halalkalibacter wakoensis JCM 9140</name>
    <dbReference type="NCBI Taxonomy" id="1236970"/>
    <lineage>
        <taxon>Bacteria</taxon>
        <taxon>Bacillati</taxon>
        <taxon>Bacillota</taxon>
        <taxon>Bacilli</taxon>
        <taxon>Bacillales</taxon>
        <taxon>Bacillaceae</taxon>
        <taxon>Halalkalibacter</taxon>
    </lineage>
</organism>
<protein>
    <submittedName>
        <fullName evidence="1">Uncharacterized protein</fullName>
    </submittedName>
</protein>
<dbReference type="EMBL" id="BAUT01000049">
    <property type="protein sequence ID" value="GAE27394.1"/>
    <property type="molecule type" value="Genomic_DNA"/>
</dbReference>
<proteinExistence type="predicted"/>
<dbReference type="AlphaFoldDB" id="W4Q7P3"/>
<reference evidence="1" key="1">
    <citation type="journal article" date="2014" name="Genome Announc.">
        <title>Draft Genome Sequences of Three Alkaliphilic Bacillus Strains, Bacillus wakoensis JCM 9140T, Bacillus akibai JCM 9157T, and Bacillus hemicellulosilyticus JCM 9152T.</title>
        <authorList>
            <person name="Yuki M."/>
            <person name="Oshima K."/>
            <person name="Suda W."/>
            <person name="Oshida Y."/>
            <person name="Kitamura K."/>
            <person name="Iida T."/>
            <person name="Hattori M."/>
            <person name="Ohkuma M."/>
        </authorList>
    </citation>
    <scope>NUCLEOTIDE SEQUENCE [LARGE SCALE GENOMIC DNA]</scope>
    <source>
        <strain evidence="1">JCM 9140</strain>
    </source>
</reference>
<gene>
    <name evidence="1" type="ORF">JCM9140_3539</name>
</gene>
<evidence type="ECO:0000313" key="2">
    <source>
        <dbReference type="Proteomes" id="UP000018890"/>
    </source>
</evidence>
<sequence length="54" mass="6387">MVLNYFSHILLKVTRRLLKKRLKIYKNGPVDKLDHFYILKAPHFAVQLGVHTIV</sequence>
<evidence type="ECO:0000313" key="1">
    <source>
        <dbReference type="EMBL" id="GAE27394.1"/>
    </source>
</evidence>
<dbReference type="STRING" id="1236970.JCM9140_3539"/>
<keyword evidence="2" id="KW-1185">Reference proteome</keyword>